<gene>
    <name evidence="1" type="ORF">T190607A01A_20167</name>
</gene>
<evidence type="ECO:0000313" key="2">
    <source>
        <dbReference type="Proteomes" id="UP001497416"/>
    </source>
</evidence>
<organism evidence="1 2">
    <name type="scientific">Tenacibaculum platacis</name>
    <dbReference type="NCBI Taxonomy" id="3137852"/>
    <lineage>
        <taxon>Bacteria</taxon>
        <taxon>Pseudomonadati</taxon>
        <taxon>Bacteroidota</taxon>
        <taxon>Flavobacteriia</taxon>
        <taxon>Flavobacteriales</taxon>
        <taxon>Flavobacteriaceae</taxon>
        <taxon>Tenacibaculum</taxon>
    </lineage>
</organism>
<dbReference type="EMBL" id="CAXIXY010000004">
    <property type="protein sequence ID" value="CAL2083628.1"/>
    <property type="molecule type" value="Genomic_DNA"/>
</dbReference>
<name>A0ABM9NY38_9FLAO</name>
<dbReference type="RefSeq" id="WP_348711564.1">
    <property type="nucleotide sequence ID" value="NZ_CAXIXY010000004.1"/>
</dbReference>
<evidence type="ECO:0000313" key="1">
    <source>
        <dbReference type="EMBL" id="CAL2083628.1"/>
    </source>
</evidence>
<sequence length="356" mass="38588">MKLTKTLILLVFSIYLYSCKSTDLPKAETLGEENSSFSYIPLDPLPISTVMGNSCKPCDPGKPIPFKSLLNSFPDQTVRLSIAKIEADGSVSYGSAVKANASGETYEVTLDYINVDVTRIPFFYRKKQVNRPSSGDSSDGKSKDIKKTIYEVAPNVRFPQEHYGNSEGVMHSLNSKIKKQRDSIKNQLEVNGGNWEEKVVPVYIGVGLRVVARVTTLESGVNLSGLGVIASEAKAGRLKGSLSVQTLGITGKTVASSLPLPSEINETTIQNAILAIGTIKAQLYSNPTEAGSGNDANENKDIVITPRVVGIYKPFKGGQDVVNSIISELANDRVLWYRPCKKQPLYPTSCTSSSQN</sequence>
<accession>A0ABM9NY38</accession>
<dbReference type="Proteomes" id="UP001497416">
    <property type="component" value="Unassembled WGS sequence"/>
</dbReference>
<comment type="caution">
    <text evidence="1">The sequence shown here is derived from an EMBL/GenBank/DDBJ whole genome shotgun (WGS) entry which is preliminary data.</text>
</comment>
<keyword evidence="2" id="KW-1185">Reference proteome</keyword>
<protein>
    <submittedName>
        <fullName evidence="1">Uncharacterized protein</fullName>
    </submittedName>
</protein>
<proteinExistence type="predicted"/>
<reference evidence="1 2" key="1">
    <citation type="submission" date="2024-05" db="EMBL/GenBank/DDBJ databases">
        <authorList>
            <person name="Duchaud E."/>
        </authorList>
    </citation>
    <scope>NUCLEOTIDE SEQUENCE [LARGE SCALE GENOMIC DNA]</scope>
    <source>
        <strain evidence="1">Ena-SAMPLE-TAB-13-05-2024-13:56:06:370-140302</strain>
    </source>
</reference>